<sequence length="90" mass="10351">MNNTIDRWLTSDGWIGIVSRVVCELIFFALVFNAVFLANWAEQWTSGRTIVITESKELLVRQAAIVMICVGLFVEVVNVVRLLIRKRRNQ</sequence>
<gene>
    <name evidence="2" type="ORF">H3V53_19555</name>
</gene>
<keyword evidence="1" id="KW-0472">Membrane</keyword>
<proteinExistence type="predicted"/>
<keyword evidence="1" id="KW-1133">Transmembrane helix</keyword>
<keyword evidence="1" id="KW-0812">Transmembrane</keyword>
<evidence type="ECO:0000256" key="1">
    <source>
        <dbReference type="SAM" id="Phobius"/>
    </source>
</evidence>
<protein>
    <submittedName>
        <fullName evidence="2">Uncharacterized protein</fullName>
    </submittedName>
</protein>
<name>A0ABU8IV65_9BURK</name>
<dbReference type="RefSeq" id="WP_336599400.1">
    <property type="nucleotide sequence ID" value="NZ_JACFYJ010000032.1"/>
</dbReference>
<evidence type="ECO:0000313" key="3">
    <source>
        <dbReference type="Proteomes" id="UP001386437"/>
    </source>
</evidence>
<organism evidence="2 3">
    <name type="scientific">Paraburkholderia bengalensis</name>
    <dbReference type="NCBI Taxonomy" id="2747562"/>
    <lineage>
        <taxon>Bacteria</taxon>
        <taxon>Pseudomonadati</taxon>
        <taxon>Pseudomonadota</taxon>
        <taxon>Betaproteobacteria</taxon>
        <taxon>Burkholderiales</taxon>
        <taxon>Burkholderiaceae</taxon>
        <taxon>Paraburkholderia</taxon>
    </lineage>
</organism>
<keyword evidence="3" id="KW-1185">Reference proteome</keyword>
<evidence type="ECO:0000313" key="2">
    <source>
        <dbReference type="EMBL" id="MEI5999322.1"/>
    </source>
</evidence>
<comment type="caution">
    <text evidence="2">The sequence shown here is derived from an EMBL/GenBank/DDBJ whole genome shotgun (WGS) entry which is preliminary data.</text>
</comment>
<feature type="transmembrane region" description="Helical" evidence="1">
    <location>
        <begin position="21"/>
        <end position="41"/>
    </location>
</feature>
<dbReference type="Proteomes" id="UP001386437">
    <property type="component" value="Unassembled WGS sequence"/>
</dbReference>
<dbReference type="EMBL" id="JACFYJ010000032">
    <property type="protein sequence ID" value="MEI5999322.1"/>
    <property type="molecule type" value="Genomic_DNA"/>
</dbReference>
<accession>A0ABU8IV65</accession>
<reference evidence="2 3" key="1">
    <citation type="journal article" date="2022" name="Arch. Microbiol.">
        <title>Paraburkholderia bengalensis sp. nov. isolated from roots of Oryza sativa, IR64.</title>
        <authorList>
            <person name="Nag P."/>
            <person name="Mondal N."/>
            <person name="Sarkar J."/>
            <person name="Das S."/>
        </authorList>
    </citation>
    <scope>NUCLEOTIDE SEQUENCE [LARGE SCALE GENOMIC DNA]</scope>
    <source>
        <strain evidence="2 3">IR64_4_BI</strain>
    </source>
</reference>
<feature type="transmembrane region" description="Helical" evidence="1">
    <location>
        <begin position="61"/>
        <end position="84"/>
    </location>
</feature>